<accession>A0A5N6NV23</accession>
<dbReference type="Proteomes" id="UP000326396">
    <property type="component" value="Linkage Group LG17"/>
</dbReference>
<organism evidence="1 2">
    <name type="scientific">Mikania micrantha</name>
    <name type="common">bitter vine</name>
    <dbReference type="NCBI Taxonomy" id="192012"/>
    <lineage>
        <taxon>Eukaryota</taxon>
        <taxon>Viridiplantae</taxon>
        <taxon>Streptophyta</taxon>
        <taxon>Embryophyta</taxon>
        <taxon>Tracheophyta</taxon>
        <taxon>Spermatophyta</taxon>
        <taxon>Magnoliopsida</taxon>
        <taxon>eudicotyledons</taxon>
        <taxon>Gunneridae</taxon>
        <taxon>Pentapetalae</taxon>
        <taxon>asterids</taxon>
        <taxon>campanulids</taxon>
        <taxon>Asterales</taxon>
        <taxon>Asteraceae</taxon>
        <taxon>Asteroideae</taxon>
        <taxon>Heliantheae alliance</taxon>
        <taxon>Eupatorieae</taxon>
        <taxon>Mikania</taxon>
    </lineage>
</organism>
<name>A0A5N6NV23_9ASTR</name>
<evidence type="ECO:0000313" key="1">
    <source>
        <dbReference type="EMBL" id="KAD5318149.1"/>
    </source>
</evidence>
<keyword evidence="2" id="KW-1185">Reference proteome</keyword>
<gene>
    <name evidence="1" type="ORF">E3N88_18095</name>
</gene>
<protein>
    <submittedName>
        <fullName evidence="1">Uncharacterized protein</fullName>
    </submittedName>
</protein>
<dbReference type="AlphaFoldDB" id="A0A5N6NV23"/>
<comment type="caution">
    <text evidence="1">The sequence shown here is derived from an EMBL/GenBank/DDBJ whole genome shotgun (WGS) entry which is preliminary data.</text>
</comment>
<proteinExistence type="predicted"/>
<sequence length="195" mass="22294">MTTSAMESSQTFLFPSGNRSIDSPPFSTLREVEDRLWIDGVAGNNGRDGAPMITMIIMAERHRIMSVVRRLLEGDLYRTEAHDIANTSWFISTSIRKLSLAERVQETNWLLKRNIGVTEEEATGDIENHYLDNDLEKAVNQDSTNQQMGHDTRFNTMDTRLIALQADVNLMRTELSDQQSMLRLMYAHQRDMDGP</sequence>
<reference evidence="1 2" key="1">
    <citation type="submission" date="2019-05" db="EMBL/GenBank/DDBJ databases">
        <title>Mikania micrantha, genome provides insights into the molecular mechanism of rapid growth.</title>
        <authorList>
            <person name="Liu B."/>
        </authorList>
    </citation>
    <scope>NUCLEOTIDE SEQUENCE [LARGE SCALE GENOMIC DNA]</scope>
    <source>
        <strain evidence="1">NLD-2019</strain>
        <tissue evidence="1">Leaf</tissue>
    </source>
</reference>
<dbReference type="EMBL" id="SZYD01000009">
    <property type="protein sequence ID" value="KAD5318149.1"/>
    <property type="molecule type" value="Genomic_DNA"/>
</dbReference>
<evidence type="ECO:0000313" key="2">
    <source>
        <dbReference type="Proteomes" id="UP000326396"/>
    </source>
</evidence>